<dbReference type="InterPro" id="IPR050869">
    <property type="entry name" value="H3K4_H4K5_MeTrfase"/>
</dbReference>
<dbReference type="Pfam" id="PF00856">
    <property type="entry name" value="SET"/>
    <property type="match status" value="1"/>
</dbReference>
<dbReference type="InterPro" id="IPR046341">
    <property type="entry name" value="SET_dom_sf"/>
</dbReference>
<dbReference type="CDD" id="cd20071">
    <property type="entry name" value="SET_SMYD"/>
    <property type="match status" value="1"/>
</dbReference>
<sequence>MYEESIKNPDIMMVILELYRVDALARIDGYYDHFPPKEKNVSIEEIETKNEGRGPAKVHVLVASKDFKAGEEIYKESPIISALDPSVQSAKTHCSQCMRKVQTDMTISPESDLLDSVYCSKKCQLDAKAQSQNFLFGLEPPVPLDIIPLPITADTQSARKEAQTSFVDYLKRTSKVGPLLVARLVATQIGYELAKAVNPQLASSFTGHPGSNSNSPYSINDHLERLRYLQMTVPDAESTLSRNLFKKTLLDFGEEHSTLRHIVIRGKIAYNAIGVCFPGDETTKATERPEDVERTRTPYGTSKQVGCGLYFVSSYLGHSCEPSVRPSFSHGTSELRLIANRRIEKGEQLTMSYVDVSQRPGESISAARTRRRYEIARGWRFACECPKCVREAGKKDESLSDLTASGSRVEHVTRHADQTSRAS</sequence>
<name>A0A4R5XFG9_9AGAM</name>
<dbReference type="SUPFAM" id="SSF82199">
    <property type="entry name" value="SET domain"/>
    <property type="match status" value="1"/>
</dbReference>
<evidence type="ECO:0000313" key="3">
    <source>
        <dbReference type="EMBL" id="TDL29532.1"/>
    </source>
</evidence>
<reference evidence="3 4" key="1">
    <citation type="submission" date="2018-06" db="EMBL/GenBank/DDBJ databases">
        <title>A transcriptomic atlas of mushroom development highlights an independent origin of complex multicellularity.</title>
        <authorList>
            <consortium name="DOE Joint Genome Institute"/>
            <person name="Krizsan K."/>
            <person name="Almasi E."/>
            <person name="Merenyi Z."/>
            <person name="Sahu N."/>
            <person name="Viragh M."/>
            <person name="Koszo T."/>
            <person name="Mondo S."/>
            <person name="Kiss B."/>
            <person name="Balint B."/>
            <person name="Kues U."/>
            <person name="Barry K."/>
            <person name="Hegedus J.C."/>
            <person name="Henrissat B."/>
            <person name="Johnson J."/>
            <person name="Lipzen A."/>
            <person name="Ohm R."/>
            <person name="Nagy I."/>
            <person name="Pangilinan J."/>
            <person name="Yan J."/>
            <person name="Xiong Y."/>
            <person name="Grigoriev I.V."/>
            <person name="Hibbett D.S."/>
            <person name="Nagy L.G."/>
        </authorList>
    </citation>
    <scope>NUCLEOTIDE SEQUENCE [LARGE SCALE GENOMIC DNA]</scope>
    <source>
        <strain evidence="3 4">SZMC22713</strain>
    </source>
</reference>
<dbReference type="EMBL" id="ML170156">
    <property type="protein sequence ID" value="TDL29532.1"/>
    <property type="molecule type" value="Genomic_DNA"/>
</dbReference>
<evidence type="ECO:0000313" key="4">
    <source>
        <dbReference type="Proteomes" id="UP000294933"/>
    </source>
</evidence>
<dbReference type="PANTHER" id="PTHR12197">
    <property type="entry name" value="HISTONE-LYSINE N-METHYLTRANSFERASE SMYD"/>
    <property type="match status" value="1"/>
</dbReference>
<dbReference type="AlphaFoldDB" id="A0A4R5XFG9"/>
<dbReference type="Gene3D" id="1.10.220.160">
    <property type="match status" value="1"/>
</dbReference>
<dbReference type="Proteomes" id="UP000294933">
    <property type="component" value="Unassembled WGS sequence"/>
</dbReference>
<dbReference type="InterPro" id="IPR001214">
    <property type="entry name" value="SET_dom"/>
</dbReference>
<dbReference type="PROSITE" id="PS50280">
    <property type="entry name" value="SET"/>
    <property type="match status" value="1"/>
</dbReference>
<proteinExistence type="predicted"/>
<feature type="domain" description="SET" evidence="2">
    <location>
        <begin position="41"/>
        <end position="354"/>
    </location>
</feature>
<dbReference type="Gene3D" id="2.170.270.10">
    <property type="entry name" value="SET domain"/>
    <property type="match status" value="1"/>
</dbReference>
<evidence type="ECO:0000256" key="1">
    <source>
        <dbReference type="SAM" id="MobiDB-lite"/>
    </source>
</evidence>
<dbReference type="GO" id="GO:0005634">
    <property type="term" value="C:nucleus"/>
    <property type="evidence" value="ECO:0007669"/>
    <property type="project" value="TreeGrafter"/>
</dbReference>
<keyword evidence="4" id="KW-1185">Reference proteome</keyword>
<feature type="compositionally biased region" description="Basic and acidic residues" evidence="1">
    <location>
        <begin position="408"/>
        <end position="423"/>
    </location>
</feature>
<evidence type="ECO:0000259" key="2">
    <source>
        <dbReference type="PROSITE" id="PS50280"/>
    </source>
</evidence>
<dbReference type="OrthoDB" id="2154253at2759"/>
<dbReference type="STRING" id="50990.A0A4R5XFG9"/>
<dbReference type="PANTHER" id="PTHR12197:SF251">
    <property type="entry name" value="EG:BACR7C10.4 PROTEIN"/>
    <property type="match status" value="1"/>
</dbReference>
<accession>A0A4R5XFG9</accession>
<dbReference type="VEuPathDB" id="FungiDB:BD410DRAFT_779958"/>
<gene>
    <name evidence="3" type="ORF">BD410DRAFT_779958</name>
</gene>
<feature type="region of interest" description="Disordered" evidence="1">
    <location>
        <begin position="393"/>
        <end position="423"/>
    </location>
</feature>
<protein>
    <recommendedName>
        <fullName evidence="2">SET domain-containing protein</fullName>
    </recommendedName>
</protein>
<dbReference type="Gene3D" id="6.10.140.2220">
    <property type="match status" value="1"/>
</dbReference>
<organism evidence="3 4">
    <name type="scientific">Rickenella mellea</name>
    <dbReference type="NCBI Taxonomy" id="50990"/>
    <lineage>
        <taxon>Eukaryota</taxon>
        <taxon>Fungi</taxon>
        <taxon>Dikarya</taxon>
        <taxon>Basidiomycota</taxon>
        <taxon>Agaricomycotina</taxon>
        <taxon>Agaricomycetes</taxon>
        <taxon>Hymenochaetales</taxon>
        <taxon>Rickenellaceae</taxon>
        <taxon>Rickenella</taxon>
    </lineage>
</organism>